<protein>
    <submittedName>
        <fullName evidence="1">Uncharacterized protein</fullName>
    </submittedName>
</protein>
<organism evidence="1 2">
    <name type="scientific">Streptomyces spiramenti</name>
    <dbReference type="NCBI Taxonomy" id="2720606"/>
    <lineage>
        <taxon>Bacteria</taxon>
        <taxon>Bacillati</taxon>
        <taxon>Actinomycetota</taxon>
        <taxon>Actinomycetes</taxon>
        <taxon>Kitasatosporales</taxon>
        <taxon>Streptomycetaceae</taxon>
        <taxon>Streptomyces</taxon>
    </lineage>
</organism>
<comment type="caution">
    <text evidence="1">The sequence shown here is derived from an EMBL/GenBank/DDBJ whole genome shotgun (WGS) entry which is preliminary data.</text>
</comment>
<accession>A0ABX1AD33</accession>
<sequence>MDIDPRDERWEALVAASSRLRTALDAYRAPLVDRGVAEHELAALHRMAAGGAADPAALSGRLLLVASAVGSVRVLSPALAELRAAVGKFGPGVTSVTVIAPPRR</sequence>
<dbReference type="Proteomes" id="UP000746503">
    <property type="component" value="Unassembled WGS sequence"/>
</dbReference>
<keyword evidence="2" id="KW-1185">Reference proteome</keyword>
<gene>
    <name evidence="1" type="ORF">HCJ92_02105</name>
</gene>
<dbReference type="EMBL" id="JAAVJB010000007">
    <property type="protein sequence ID" value="NJP65109.1"/>
    <property type="molecule type" value="Genomic_DNA"/>
</dbReference>
<proteinExistence type="predicted"/>
<evidence type="ECO:0000313" key="2">
    <source>
        <dbReference type="Proteomes" id="UP000746503"/>
    </source>
</evidence>
<evidence type="ECO:0000313" key="1">
    <source>
        <dbReference type="EMBL" id="NJP65109.1"/>
    </source>
</evidence>
<reference evidence="1 2" key="1">
    <citation type="submission" date="2020-03" db="EMBL/GenBank/DDBJ databases">
        <title>Draft genome of Streptomyces sp. ventii, isolated from the Axial Seamount in the Pacific Ocean, and resequencing of the two type strains Streptomyces lonarensis strain NCL 716 and Streptomyces bohaiensis strain 11A07.</title>
        <authorList>
            <person name="Loughran R.M."/>
            <person name="Pfannmuller K.M."/>
            <person name="Wasson B.J."/>
            <person name="Deadmond M.C."/>
            <person name="Paddock B.E."/>
            <person name="Koyack M.J."/>
            <person name="Gallegos D.A."/>
            <person name="Mitchell E.A."/>
            <person name="Ushijima B."/>
            <person name="Saw J.H."/>
            <person name="Mcphail K.L."/>
            <person name="Videau P."/>
        </authorList>
    </citation>
    <scope>NUCLEOTIDE SEQUENCE [LARGE SCALE GENOMIC DNA]</scope>
    <source>
        <strain evidence="2">5675061</strain>
    </source>
</reference>
<name>A0ABX1AD33_9ACTN</name>
<dbReference type="InterPro" id="IPR045999">
    <property type="entry name" value="DUF5955"/>
</dbReference>
<dbReference type="Pfam" id="PF19380">
    <property type="entry name" value="DUF5955"/>
    <property type="match status" value="1"/>
</dbReference>